<feature type="compositionally biased region" description="Polar residues" evidence="1">
    <location>
        <begin position="36"/>
        <end position="47"/>
    </location>
</feature>
<keyword evidence="4" id="KW-1185">Reference proteome</keyword>
<dbReference type="AlphaFoldDB" id="A0A4Z2JAD4"/>
<protein>
    <submittedName>
        <fullName evidence="3">Uncharacterized protein</fullName>
    </submittedName>
</protein>
<dbReference type="EMBL" id="SRLO01000013">
    <property type="protein sequence ID" value="TNN86764.1"/>
    <property type="molecule type" value="Genomic_DNA"/>
</dbReference>
<name>A0A4Z2JAD4_9TELE</name>
<dbReference type="Proteomes" id="UP000314294">
    <property type="component" value="Unassembled WGS sequence"/>
</dbReference>
<proteinExistence type="predicted"/>
<gene>
    <name evidence="3" type="ORF">EYF80_002947</name>
</gene>
<evidence type="ECO:0000313" key="3">
    <source>
        <dbReference type="EMBL" id="TNN86764.1"/>
    </source>
</evidence>
<comment type="caution">
    <text evidence="3">The sequence shown here is derived from an EMBL/GenBank/DDBJ whole genome shotgun (WGS) entry which is preliminary data.</text>
</comment>
<evidence type="ECO:0000256" key="1">
    <source>
        <dbReference type="SAM" id="MobiDB-lite"/>
    </source>
</evidence>
<keyword evidence="2" id="KW-0732">Signal</keyword>
<sequence>MQAAQSPIPLLLISLLCVSQLQRGHGGDFSSDTEKQSGYQEVISQTPAPEPAPEQDNSFGYKGLECRPHSAEAPVVLNEARVLNPGGPSQFLLSLNGA</sequence>
<organism evidence="3 4">
    <name type="scientific">Liparis tanakae</name>
    <name type="common">Tanaka's snailfish</name>
    <dbReference type="NCBI Taxonomy" id="230148"/>
    <lineage>
        <taxon>Eukaryota</taxon>
        <taxon>Metazoa</taxon>
        <taxon>Chordata</taxon>
        <taxon>Craniata</taxon>
        <taxon>Vertebrata</taxon>
        <taxon>Euteleostomi</taxon>
        <taxon>Actinopterygii</taxon>
        <taxon>Neopterygii</taxon>
        <taxon>Teleostei</taxon>
        <taxon>Neoteleostei</taxon>
        <taxon>Acanthomorphata</taxon>
        <taxon>Eupercaria</taxon>
        <taxon>Perciformes</taxon>
        <taxon>Cottioidei</taxon>
        <taxon>Cottales</taxon>
        <taxon>Liparidae</taxon>
        <taxon>Liparis</taxon>
    </lineage>
</organism>
<evidence type="ECO:0000313" key="4">
    <source>
        <dbReference type="Proteomes" id="UP000314294"/>
    </source>
</evidence>
<feature type="chain" id="PRO_5021247633" evidence="2">
    <location>
        <begin position="27"/>
        <end position="98"/>
    </location>
</feature>
<accession>A0A4Z2JAD4</accession>
<evidence type="ECO:0000256" key="2">
    <source>
        <dbReference type="SAM" id="SignalP"/>
    </source>
</evidence>
<reference evidence="3 4" key="1">
    <citation type="submission" date="2019-03" db="EMBL/GenBank/DDBJ databases">
        <title>First draft genome of Liparis tanakae, snailfish: a comprehensive survey of snailfish specific genes.</title>
        <authorList>
            <person name="Kim W."/>
            <person name="Song I."/>
            <person name="Jeong J.-H."/>
            <person name="Kim D."/>
            <person name="Kim S."/>
            <person name="Ryu S."/>
            <person name="Song J.Y."/>
            <person name="Lee S.K."/>
        </authorList>
    </citation>
    <scope>NUCLEOTIDE SEQUENCE [LARGE SCALE GENOMIC DNA]</scope>
    <source>
        <tissue evidence="3">Muscle</tissue>
    </source>
</reference>
<feature type="region of interest" description="Disordered" evidence="1">
    <location>
        <begin position="23"/>
        <end position="63"/>
    </location>
</feature>
<feature type="signal peptide" evidence="2">
    <location>
        <begin position="1"/>
        <end position="26"/>
    </location>
</feature>